<keyword evidence="1" id="KW-0472">Membrane</keyword>
<name>A0A1I1AVN5_9CLOT</name>
<feature type="transmembrane region" description="Helical" evidence="1">
    <location>
        <begin position="32"/>
        <end position="50"/>
    </location>
</feature>
<proteinExistence type="predicted"/>
<dbReference type="AlphaFoldDB" id="A0A1I1AVN5"/>
<evidence type="ECO:0000256" key="1">
    <source>
        <dbReference type="SAM" id="Phobius"/>
    </source>
</evidence>
<dbReference type="STRING" id="84698.SAMN04488528_104721"/>
<organism evidence="2 3">
    <name type="scientific">Clostridium frigidicarnis</name>
    <dbReference type="NCBI Taxonomy" id="84698"/>
    <lineage>
        <taxon>Bacteria</taxon>
        <taxon>Bacillati</taxon>
        <taxon>Bacillota</taxon>
        <taxon>Clostridia</taxon>
        <taxon>Eubacteriales</taxon>
        <taxon>Clostridiaceae</taxon>
        <taxon>Clostridium</taxon>
    </lineage>
</organism>
<feature type="transmembrane region" description="Helical" evidence="1">
    <location>
        <begin position="82"/>
        <end position="100"/>
    </location>
</feature>
<dbReference type="Proteomes" id="UP000198619">
    <property type="component" value="Unassembled WGS sequence"/>
</dbReference>
<sequence>MGTNNKTKMLTINAMLLAIGAILHQITPAMGLPMQPDFALVMMIIIIVINKKDYKSILVSAIITGVFTAMTTKFPGGQLPNIADKLITSQLVYILICVLDKIKVFNKGKQNYFITTIVLPIGTLISGVVFLLSAQAIVGLPAPFIILFSTIVVPTVAINTVSGLALHKVINLAFKRSRSYN</sequence>
<feature type="transmembrane region" description="Helical" evidence="1">
    <location>
        <begin position="9"/>
        <end position="26"/>
    </location>
</feature>
<dbReference type="Pfam" id="PF17099">
    <property type="entry name" value="TrpP"/>
    <property type="match status" value="1"/>
</dbReference>
<feature type="transmembrane region" description="Helical" evidence="1">
    <location>
        <begin position="57"/>
        <end position="76"/>
    </location>
</feature>
<evidence type="ECO:0000313" key="3">
    <source>
        <dbReference type="Proteomes" id="UP000198619"/>
    </source>
</evidence>
<keyword evidence="1" id="KW-1133">Transmembrane helix</keyword>
<feature type="transmembrane region" description="Helical" evidence="1">
    <location>
        <begin position="112"/>
        <end position="138"/>
    </location>
</feature>
<dbReference type="EMBL" id="FOKI01000047">
    <property type="protein sequence ID" value="SFB41602.1"/>
    <property type="molecule type" value="Genomic_DNA"/>
</dbReference>
<protein>
    <submittedName>
        <fullName evidence="2">Tryptophan transporter TrpP</fullName>
    </submittedName>
</protein>
<gene>
    <name evidence="2" type="ORF">SAMN04488528_104721</name>
</gene>
<dbReference type="OrthoDB" id="2243651at2"/>
<keyword evidence="1" id="KW-0812">Transmembrane</keyword>
<dbReference type="InterPro" id="IPR031360">
    <property type="entry name" value="TrpP"/>
</dbReference>
<feature type="transmembrane region" description="Helical" evidence="1">
    <location>
        <begin position="144"/>
        <end position="166"/>
    </location>
</feature>
<accession>A0A1I1AVN5</accession>
<keyword evidence="3" id="KW-1185">Reference proteome</keyword>
<dbReference type="RefSeq" id="WP_090042968.1">
    <property type="nucleotide sequence ID" value="NZ_FOKI01000047.1"/>
</dbReference>
<reference evidence="2 3" key="1">
    <citation type="submission" date="2016-10" db="EMBL/GenBank/DDBJ databases">
        <authorList>
            <person name="de Groot N.N."/>
        </authorList>
    </citation>
    <scope>NUCLEOTIDE SEQUENCE [LARGE SCALE GENOMIC DNA]</scope>
    <source>
        <strain evidence="2 3">DSM 12271</strain>
    </source>
</reference>
<evidence type="ECO:0000313" key="2">
    <source>
        <dbReference type="EMBL" id="SFB41602.1"/>
    </source>
</evidence>